<proteinExistence type="predicted"/>
<evidence type="ECO:0000313" key="11">
    <source>
        <dbReference type="Proteomes" id="UP000009011"/>
    </source>
</evidence>
<dbReference type="STRING" id="1191523.MROS_0711"/>
<evidence type="ECO:0000259" key="9">
    <source>
        <dbReference type="Pfam" id="PF14691"/>
    </source>
</evidence>
<dbReference type="EMBL" id="CP003557">
    <property type="protein sequence ID" value="AFN73954.1"/>
    <property type="molecule type" value="Genomic_DNA"/>
</dbReference>
<evidence type="ECO:0000259" key="8">
    <source>
        <dbReference type="Pfam" id="PF07992"/>
    </source>
</evidence>
<dbReference type="NCBIfam" id="TIGR01317">
    <property type="entry name" value="GOGAT_sm_gam"/>
    <property type="match status" value="1"/>
</dbReference>
<keyword evidence="5" id="KW-0411">Iron-sulfur</keyword>
<evidence type="ECO:0000313" key="10">
    <source>
        <dbReference type="EMBL" id="AFN73954.1"/>
    </source>
</evidence>
<dbReference type="InterPro" id="IPR006005">
    <property type="entry name" value="Glut_synth_ssu1"/>
</dbReference>
<evidence type="ECO:0000256" key="2">
    <source>
        <dbReference type="ARBA" id="ARBA00022723"/>
    </source>
</evidence>
<reference evidence="10 11" key="1">
    <citation type="journal article" date="2013" name="PLoS ONE">
        <title>Genomic analysis of Melioribacter roseus, facultatively anaerobic organotrophic bacterium representing a novel deep lineage within Bacteriodetes/Chlorobi group.</title>
        <authorList>
            <person name="Kadnikov V.V."/>
            <person name="Mardanov A.V."/>
            <person name="Podosokorskaya O.A."/>
            <person name="Gavrilov S.N."/>
            <person name="Kublanov I.V."/>
            <person name="Beletsky A.V."/>
            <person name="Bonch-Osmolovskaya E.A."/>
            <person name="Ravin N.V."/>
        </authorList>
    </citation>
    <scope>NUCLEOTIDE SEQUENCE [LARGE SCALE GENOMIC DNA]</scope>
    <source>
        <strain evidence="11">JCM 17771 / P3M-2</strain>
    </source>
</reference>
<dbReference type="GO" id="GO:0016639">
    <property type="term" value="F:oxidoreductase activity, acting on the CH-NH2 group of donors, NAD or NADP as acceptor"/>
    <property type="evidence" value="ECO:0007669"/>
    <property type="project" value="InterPro"/>
</dbReference>
<evidence type="ECO:0000256" key="6">
    <source>
        <dbReference type="ARBA" id="ARBA00023164"/>
    </source>
</evidence>
<dbReference type="InterPro" id="IPR009051">
    <property type="entry name" value="Helical_ferredxn"/>
</dbReference>
<keyword evidence="4" id="KW-0408">Iron</keyword>
<keyword evidence="11" id="KW-1185">Reference proteome</keyword>
<name>I6ZPK5_MELRP</name>
<accession>I6ZPK5</accession>
<dbReference type="Proteomes" id="UP000009011">
    <property type="component" value="Chromosome"/>
</dbReference>
<evidence type="ECO:0000256" key="4">
    <source>
        <dbReference type="ARBA" id="ARBA00023004"/>
    </source>
</evidence>
<dbReference type="Gene3D" id="3.50.50.60">
    <property type="entry name" value="FAD/NAD(P)-binding domain"/>
    <property type="match status" value="1"/>
</dbReference>
<evidence type="ECO:0000256" key="3">
    <source>
        <dbReference type="ARBA" id="ARBA00023002"/>
    </source>
</evidence>
<feature type="domain" description="FAD/NAD(P)-binding" evidence="8">
    <location>
        <begin position="145"/>
        <end position="462"/>
    </location>
</feature>
<dbReference type="GO" id="GO:0046872">
    <property type="term" value="F:metal ion binding"/>
    <property type="evidence" value="ECO:0007669"/>
    <property type="project" value="UniProtKB-KW"/>
</dbReference>
<keyword evidence="1" id="KW-0028">Amino-acid biosynthesis</keyword>
<dbReference type="OrthoDB" id="9803192at2"/>
<keyword evidence="2" id="KW-0479">Metal-binding</keyword>
<evidence type="ECO:0000256" key="5">
    <source>
        <dbReference type="ARBA" id="ARBA00023014"/>
    </source>
</evidence>
<dbReference type="RefSeq" id="WP_014855390.1">
    <property type="nucleotide sequence ID" value="NC_018178.1"/>
</dbReference>
<evidence type="ECO:0000256" key="1">
    <source>
        <dbReference type="ARBA" id="ARBA00022605"/>
    </source>
</evidence>
<dbReference type="SUPFAM" id="SSF51971">
    <property type="entry name" value="Nucleotide-binding domain"/>
    <property type="match status" value="2"/>
</dbReference>
<dbReference type="InterPro" id="IPR023753">
    <property type="entry name" value="FAD/NAD-binding_dom"/>
</dbReference>
<comment type="pathway">
    <text evidence="7">Amino-acid biosynthesis.</text>
</comment>
<feature type="domain" description="Dihydroprymidine dehydrogenase" evidence="9">
    <location>
        <begin position="23"/>
        <end position="131"/>
    </location>
</feature>
<dbReference type="AlphaFoldDB" id="I6ZPK5"/>
<keyword evidence="3" id="KW-0560">Oxidoreductase</keyword>
<keyword evidence="6" id="KW-0314">Glutamate biosynthesis</keyword>
<dbReference type="KEGG" id="mro:MROS_0711"/>
<dbReference type="Pfam" id="PF14691">
    <property type="entry name" value="Fer4_20"/>
    <property type="match status" value="1"/>
</dbReference>
<dbReference type="PRINTS" id="PR00419">
    <property type="entry name" value="ADXRDTASE"/>
</dbReference>
<dbReference type="GO" id="GO:0006537">
    <property type="term" value="P:glutamate biosynthetic process"/>
    <property type="evidence" value="ECO:0007669"/>
    <property type="project" value="UniProtKB-KW"/>
</dbReference>
<dbReference type="InterPro" id="IPR036188">
    <property type="entry name" value="FAD/NAD-bd_sf"/>
</dbReference>
<dbReference type="SUPFAM" id="SSF46548">
    <property type="entry name" value="alpha-helical ferredoxin"/>
    <property type="match status" value="1"/>
</dbReference>
<dbReference type="HOGENOM" id="CLU_000422_3_1_10"/>
<evidence type="ECO:0000256" key="7">
    <source>
        <dbReference type="ARBA" id="ARBA00029440"/>
    </source>
</evidence>
<dbReference type="GO" id="GO:0051536">
    <property type="term" value="F:iron-sulfur cluster binding"/>
    <property type="evidence" value="ECO:0007669"/>
    <property type="project" value="UniProtKB-KW"/>
</dbReference>
<protein>
    <submittedName>
        <fullName evidence="10">Glutamate synthase</fullName>
    </submittedName>
</protein>
<dbReference type="PANTHER" id="PTHR43100:SF1">
    <property type="entry name" value="GLUTAMATE SYNTHASE [NADPH] SMALL CHAIN"/>
    <property type="match status" value="1"/>
</dbReference>
<gene>
    <name evidence="10" type="ordered locus">MROS_0711</name>
</gene>
<dbReference type="Gene3D" id="1.10.1060.10">
    <property type="entry name" value="Alpha-helical ferredoxin"/>
    <property type="match status" value="1"/>
</dbReference>
<dbReference type="InterPro" id="IPR028261">
    <property type="entry name" value="DPD_II"/>
</dbReference>
<organism evidence="10 11">
    <name type="scientific">Melioribacter roseus (strain DSM 23840 / JCM 17771 / VKM B-2668 / P3M-2)</name>
    <dbReference type="NCBI Taxonomy" id="1191523"/>
    <lineage>
        <taxon>Bacteria</taxon>
        <taxon>Pseudomonadati</taxon>
        <taxon>Ignavibacteriota</taxon>
        <taxon>Ignavibacteria</taxon>
        <taxon>Ignavibacteriales</taxon>
        <taxon>Melioribacteraceae</taxon>
        <taxon>Melioribacter</taxon>
    </lineage>
</organism>
<dbReference type="InterPro" id="IPR051394">
    <property type="entry name" value="Glutamate_Synthase"/>
</dbReference>
<dbReference type="PANTHER" id="PTHR43100">
    <property type="entry name" value="GLUTAMATE SYNTHASE [NADPH] SMALL CHAIN"/>
    <property type="match status" value="1"/>
</dbReference>
<dbReference type="FunFam" id="3.50.50.60:FF:000124">
    <property type="entry name" value="Glutamate synthase small subunit"/>
    <property type="match status" value="1"/>
</dbReference>
<dbReference type="eggNOG" id="COG0493">
    <property type="taxonomic scope" value="Bacteria"/>
</dbReference>
<sequence length="474" mass="53027">MAKATGFLEYNRENPQQLPPEERIKNFKEFEILLPEDKLIKQAARCMDCGIPYCHSYGCPVNNRIPDWNDMVYKGHWKKALDLLHSTINFPEFTGRVCPAPCEKACTLSINIEPVTIKHIELEIVEKGWKEGWIKPQMPAYKTGKKVAVIGSGPAGLTAAQQLIRAGHNVVVFEKSDRIGGLLRYGIPDFKLEKWVIDRRIEQMKAEGVVFETEVNVGIDISANYLKRTFDAIVIAAGSTVPRDLNIPGRDLNGIHFAMEYLTLQNKINAGDSIPEEKRITAKDKNVVVIGGGDTGSDCVGTARRQGAKSITQVEILPQPPKERTPYNAWPSWPRILYTSTSHEEGCQRLWSLSAKEFIGKDGRVNKIKFSKLKWSEPDKYGRSSFEEIPGETLELESDLVLLAMGFLHVEHGKLVKDLNLKTDERGNLIVGSNLMTSEDKFFAAGDSVSGASLVVRAFNQGRRVAQVINDYLK</sequence>
<dbReference type="Gene3D" id="3.40.50.720">
    <property type="entry name" value="NAD(P)-binding Rossmann-like Domain"/>
    <property type="match status" value="1"/>
</dbReference>
<dbReference type="PATRIC" id="fig|1191523.3.peg.743"/>
<dbReference type="Pfam" id="PF07992">
    <property type="entry name" value="Pyr_redox_2"/>
    <property type="match status" value="1"/>
</dbReference>